<proteinExistence type="predicted"/>
<reference evidence="2 3" key="1">
    <citation type="submission" date="2012-04" db="EMBL/GenBank/DDBJ databases">
        <authorList>
            <person name="Genoscope - CEA"/>
        </authorList>
    </citation>
    <scope>NUCLEOTIDE SEQUENCE [LARGE SCALE GENOMIC DNA]</scope>
    <source>
        <strain evidence="2 3">9443</strain>
    </source>
</reference>
<evidence type="ECO:0000313" key="2">
    <source>
        <dbReference type="EMBL" id="CCI02143.1"/>
    </source>
</evidence>
<feature type="region of interest" description="Disordered" evidence="1">
    <location>
        <begin position="73"/>
        <end position="96"/>
    </location>
</feature>
<sequence length="96" mass="10802">MASFYYGSDQGQYYWINLDHVCFVKPEKDKLILKMSDGTVVGIDGKDYEAFSEVLASETLNWGTLFDEPPIDYGYDNSQSTDDDHLDIQPPAGIPV</sequence>
<accession>I4G2I2</accession>
<dbReference type="AlphaFoldDB" id="I4G2I2"/>
<organism evidence="2 3">
    <name type="scientific">Microcystis aeruginosa PCC 9443</name>
    <dbReference type="NCBI Taxonomy" id="1160281"/>
    <lineage>
        <taxon>Bacteria</taxon>
        <taxon>Bacillati</taxon>
        <taxon>Cyanobacteriota</taxon>
        <taxon>Cyanophyceae</taxon>
        <taxon>Oscillatoriophycideae</taxon>
        <taxon>Chroococcales</taxon>
        <taxon>Microcystaceae</taxon>
        <taxon>Microcystis</taxon>
    </lineage>
</organism>
<comment type="caution">
    <text evidence="2">The sequence shown here is derived from an EMBL/GenBank/DDBJ whole genome shotgun (WGS) entry which is preliminary data.</text>
</comment>
<evidence type="ECO:0000313" key="3">
    <source>
        <dbReference type="Proteomes" id="UP000003480"/>
    </source>
</evidence>
<name>I4G2I2_MICAE</name>
<dbReference type="RefSeq" id="WP_002767693.1">
    <property type="nucleotide sequence ID" value="NZ_HE972972.1"/>
</dbReference>
<evidence type="ECO:0000256" key="1">
    <source>
        <dbReference type="SAM" id="MobiDB-lite"/>
    </source>
</evidence>
<protein>
    <submittedName>
        <fullName evidence="2">Uncharacterized protein</fullName>
    </submittedName>
</protein>
<dbReference type="EMBL" id="CAIJ01000229">
    <property type="protein sequence ID" value="CCI02143.1"/>
    <property type="molecule type" value="Genomic_DNA"/>
</dbReference>
<dbReference type="Proteomes" id="UP000003480">
    <property type="component" value="Unassembled WGS sequence"/>
</dbReference>
<gene>
    <name evidence="2" type="ORF">MICAC_3040002</name>
</gene>
<dbReference type="HOGENOM" id="CLU_2356559_0_0_3"/>